<dbReference type="Pfam" id="PF01258">
    <property type="entry name" value="zf-dskA_traR"/>
    <property type="match status" value="1"/>
</dbReference>
<dbReference type="RefSeq" id="WP_117400307.1">
    <property type="nucleotide sequence ID" value="NZ_QVNQ01000004.1"/>
</dbReference>
<reference evidence="6 7" key="1">
    <citation type="submission" date="2018-08" db="EMBL/GenBank/DDBJ databases">
        <title>Actinomadura spongicola sp. nov., isolated from marine sponge Leucetta chagosensis.</title>
        <authorList>
            <person name="Li L."/>
            <person name="Lin H.W."/>
        </authorList>
    </citation>
    <scope>NUCLEOTIDE SEQUENCE [LARGE SCALE GENOMIC DNA]</scope>
    <source>
        <strain evidence="6 7">LHW52907</strain>
    </source>
</reference>
<feature type="zinc finger region" description="dksA C4-type" evidence="4">
    <location>
        <begin position="77"/>
        <end position="101"/>
    </location>
</feature>
<evidence type="ECO:0000256" key="4">
    <source>
        <dbReference type="PROSITE-ProRule" id="PRU00510"/>
    </source>
</evidence>
<organism evidence="6 7">
    <name type="scientific">Actinomadura spongiicola</name>
    <dbReference type="NCBI Taxonomy" id="2303421"/>
    <lineage>
        <taxon>Bacteria</taxon>
        <taxon>Bacillati</taxon>
        <taxon>Actinomycetota</taxon>
        <taxon>Actinomycetes</taxon>
        <taxon>Streptosporangiales</taxon>
        <taxon>Thermomonosporaceae</taxon>
        <taxon>Actinomadura</taxon>
    </lineage>
</organism>
<dbReference type="EMBL" id="QVNQ01000004">
    <property type="protein sequence ID" value="RFS84968.1"/>
    <property type="molecule type" value="Genomic_DNA"/>
</dbReference>
<dbReference type="SUPFAM" id="SSF57716">
    <property type="entry name" value="Glucocorticoid receptor-like (DNA-binding domain)"/>
    <property type="match status" value="1"/>
</dbReference>
<keyword evidence="2" id="KW-0863">Zinc-finger</keyword>
<dbReference type="PANTHER" id="PTHR33823">
    <property type="entry name" value="RNA POLYMERASE-BINDING TRANSCRIPTION FACTOR DKSA-RELATED"/>
    <property type="match status" value="1"/>
</dbReference>
<dbReference type="Proteomes" id="UP000262882">
    <property type="component" value="Unassembled WGS sequence"/>
</dbReference>
<protein>
    <submittedName>
        <fullName evidence="6">Conjugal transfer protein TraR</fullName>
    </submittedName>
</protein>
<feature type="domain" description="Zinc finger DksA/TraR C4-type" evidence="5">
    <location>
        <begin position="72"/>
        <end position="107"/>
    </location>
</feature>
<proteinExistence type="predicted"/>
<evidence type="ECO:0000256" key="3">
    <source>
        <dbReference type="ARBA" id="ARBA00022833"/>
    </source>
</evidence>
<evidence type="ECO:0000313" key="6">
    <source>
        <dbReference type="EMBL" id="RFS84968.1"/>
    </source>
</evidence>
<evidence type="ECO:0000256" key="1">
    <source>
        <dbReference type="ARBA" id="ARBA00022723"/>
    </source>
</evidence>
<evidence type="ECO:0000259" key="5">
    <source>
        <dbReference type="Pfam" id="PF01258"/>
    </source>
</evidence>
<gene>
    <name evidence="6" type="ORF">D0T12_15860</name>
</gene>
<dbReference type="PROSITE" id="PS51128">
    <property type="entry name" value="ZF_DKSA_2"/>
    <property type="match status" value="1"/>
</dbReference>
<keyword evidence="7" id="KW-1185">Reference proteome</keyword>
<keyword evidence="1" id="KW-0479">Metal-binding</keyword>
<dbReference type="GO" id="GO:0008270">
    <property type="term" value="F:zinc ion binding"/>
    <property type="evidence" value="ECO:0007669"/>
    <property type="project" value="UniProtKB-KW"/>
</dbReference>
<accession>A0A372GHW0</accession>
<evidence type="ECO:0000313" key="7">
    <source>
        <dbReference type="Proteomes" id="UP000262882"/>
    </source>
</evidence>
<keyword evidence="3" id="KW-0862">Zinc</keyword>
<sequence>MDTAVARSRLEAMLQDLDRSIAILRGESPERDNSAADAGAGLTDHDRVEAALESLGRHRRGVAAALERIDAGIYGRCLGCGKDVPEGRLEARPDAARCITCQSKHDRATRSSR</sequence>
<evidence type="ECO:0000256" key="2">
    <source>
        <dbReference type="ARBA" id="ARBA00022771"/>
    </source>
</evidence>
<dbReference type="Gene3D" id="1.20.120.910">
    <property type="entry name" value="DksA, coiled-coil domain"/>
    <property type="match status" value="1"/>
</dbReference>
<comment type="caution">
    <text evidence="6">The sequence shown here is derived from an EMBL/GenBank/DDBJ whole genome shotgun (WGS) entry which is preliminary data.</text>
</comment>
<dbReference type="AlphaFoldDB" id="A0A372GHW0"/>
<dbReference type="OrthoDB" id="1121111at2"/>
<name>A0A372GHW0_9ACTN</name>
<dbReference type="InterPro" id="IPR000962">
    <property type="entry name" value="Znf_DskA_TraR"/>
</dbReference>